<evidence type="ECO:0000256" key="13">
    <source>
        <dbReference type="ARBA" id="ARBA00033450"/>
    </source>
</evidence>
<dbReference type="Pfam" id="PF16187">
    <property type="entry name" value="Peptidase_M16_M"/>
    <property type="match status" value="1"/>
</dbReference>
<comment type="cofactor">
    <cofactor evidence="1">
        <name>Zn(2+)</name>
        <dbReference type="ChEBI" id="CHEBI:29105"/>
    </cofactor>
</comment>
<keyword evidence="7" id="KW-0479">Metal-binding</keyword>
<evidence type="ECO:0000259" key="18">
    <source>
        <dbReference type="Pfam" id="PF22456"/>
    </source>
</evidence>
<dbReference type="InterPro" id="IPR007863">
    <property type="entry name" value="Peptidase_M16_C"/>
</dbReference>
<comment type="similarity">
    <text evidence="3 14">Belongs to the peptidase M16 family.</text>
</comment>
<dbReference type="EMBL" id="JABBXH010000005">
    <property type="protein sequence ID" value="NMP32996.1"/>
    <property type="molecule type" value="Genomic_DNA"/>
</dbReference>
<keyword evidence="10" id="KW-0482">Metalloprotease</keyword>
<evidence type="ECO:0000256" key="2">
    <source>
        <dbReference type="ARBA" id="ARBA00002184"/>
    </source>
</evidence>
<evidence type="ECO:0000313" key="20">
    <source>
        <dbReference type="Proteomes" id="UP000568664"/>
    </source>
</evidence>
<dbReference type="InterPro" id="IPR054734">
    <property type="entry name" value="PqqF-like_C_4"/>
</dbReference>
<dbReference type="Pfam" id="PF00675">
    <property type="entry name" value="Peptidase_M16"/>
    <property type="match status" value="1"/>
</dbReference>
<evidence type="ECO:0000256" key="4">
    <source>
        <dbReference type="ARBA" id="ARBA00012449"/>
    </source>
</evidence>
<feature type="domain" description="Peptidase M16 N-terminal" evidence="15">
    <location>
        <begin position="21"/>
        <end position="138"/>
    </location>
</feature>
<evidence type="ECO:0000256" key="14">
    <source>
        <dbReference type="RuleBase" id="RU004447"/>
    </source>
</evidence>
<dbReference type="PANTHER" id="PTHR43690">
    <property type="entry name" value="NARDILYSIN"/>
    <property type="match status" value="1"/>
</dbReference>
<keyword evidence="9" id="KW-0862">Zinc</keyword>
<gene>
    <name evidence="19" type="ORF">HII17_15665</name>
</gene>
<evidence type="ECO:0000256" key="3">
    <source>
        <dbReference type="ARBA" id="ARBA00007261"/>
    </source>
</evidence>
<dbReference type="InterPro" id="IPR011765">
    <property type="entry name" value="Pept_M16_N"/>
</dbReference>
<evidence type="ECO:0000256" key="6">
    <source>
        <dbReference type="ARBA" id="ARBA00022670"/>
    </source>
</evidence>
<dbReference type="GO" id="GO:0005737">
    <property type="term" value="C:cytoplasm"/>
    <property type="evidence" value="ECO:0007669"/>
    <property type="project" value="UniProtKB-ARBA"/>
</dbReference>
<protein>
    <recommendedName>
        <fullName evidence="5">Protease 3</fullName>
        <ecNumber evidence="4">3.4.24.55</ecNumber>
    </recommendedName>
    <alternativeName>
        <fullName evidence="13">Pitrilysin</fullName>
    </alternativeName>
    <alternativeName>
        <fullName evidence="12">Protease III</fullName>
    </alternativeName>
    <alternativeName>
        <fullName evidence="11">Protease pi</fullName>
    </alternativeName>
</protein>
<accession>A0A7Y0LEK0</accession>
<dbReference type="Pfam" id="PF05193">
    <property type="entry name" value="Peptidase_M16_C"/>
    <property type="match status" value="1"/>
</dbReference>
<comment type="caution">
    <text evidence="19">The sequence shown here is derived from an EMBL/GenBank/DDBJ whole genome shotgun (WGS) entry which is preliminary data.</text>
</comment>
<evidence type="ECO:0000256" key="8">
    <source>
        <dbReference type="ARBA" id="ARBA00022801"/>
    </source>
</evidence>
<reference evidence="19 20" key="1">
    <citation type="submission" date="2020-04" db="EMBL/GenBank/DDBJ databases">
        <title>Thalassotalea sp. M1531, isolated from the surface of marine red alga.</title>
        <authorList>
            <person name="Pang L."/>
            <person name="Lu D.-C."/>
        </authorList>
    </citation>
    <scope>NUCLEOTIDE SEQUENCE [LARGE SCALE GENOMIC DNA]</scope>
    <source>
        <strain evidence="19 20">M1531</strain>
    </source>
</reference>
<evidence type="ECO:0000256" key="9">
    <source>
        <dbReference type="ARBA" id="ARBA00022833"/>
    </source>
</evidence>
<keyword evidence="20" id="KW-1185">Reference proteome</keyword>
<evidence type="ECO:0000256" key="10">
    <source>
        <dbReference type="ARBA" id="ARBA00023049"/>
    </source>
</evidence>
<comment type="function">
    <text evidence="2">Endopeptidase that degrades small peptides of less than 7 kDa, such as glucagon and insulin.</text>
</comment>
<evidence type="ECO:0000313" key="19">
    <source>
        <dbReference type="EMBL" id="NMP32996.1"/>
    </source>
</evidence>
<sequence length="927" mass="106597">MKQSPNDKKHYLPITLDNGLKVLLIQNKESDKAAAALAVNAGHFDDPKDRQGLAHFVEHMLFLGTKNYPDGSEYQKFISQHGGHNNAWTGTEHTCYFFDIHSSYLEPALARFADFFISPLLSEQFVESERQNIDAEFKLKLKDDIRRLYDVHKETVNQAHPFAQFSVGNIETLADRPGQPAQQDIEQFFKQYYKAELMTLAIEGPQDVQDLRKLAHQYFDSIASGGKKVAVTTPLYLTENLAMEISVQPVKNDKQLIVSFALPCIDKYYRHKPESILTYLLGHEGKGSILSYLKNKQWAFGLTAGSGINGSNFKDFNISISLTEAGELHTEEILDTIFSYIQLLKKAPIPHHFYFEKQELADTAFQFLEKLKPMDSVSQLVVNMQHYPIDDYIFGDYVMEGMCDKSITELLAFINPENCRVIKIGQQYRCDKVSHWYQVPYAINNIKQKTLEKWAKIDIYEQLFLPDENPYIVEKPKVWPHSYESNKPALIETQNGLCIWYKQDTTFKVPKGYIYLGIDSPLAVSSTANIAMTRLFADLFTDKVIEEHYDAELAGIHYHLYAHQGGITLQVSGLSEKQPLLLGKLLSSLTNHSFNEEQFNLLKNQQLKQWENADKNKSISQLFSTLSAFMQPHNPSSEQLKEALAPISFDAFNHFCHQLFEHVTLDVLIHGNWLENHAHDIAELIKDAFDHNFDGRNHVSCPIIDISEQKEIIIPVEMLDHDHAAVCYYPLTEKDNDSTALTMLTSHLLAPIFFQEMRTEKQYGYLVNVGYIPINRYPGIAFYIQSPNTLPCQLIEAMDEFVEQADKKISTISEQQWLTFKHGLAAQLKEKDTSLRTKSQRFWAAICNKDFEFNRKQLLIESIEKVTLADISSFLNELIRCDEHHHYIERVTLVSSDNINDLTHWQSRVAEIVLMPQEFTQNSKRKY</sequence>
<dbReference type="FunFam" id="3.30.830.10:FF:000005">
    <property type="entry name" value="nardilysin isoform X1"/>
    <property type="match status" value="1"/>
</dbReference>
<dbReference type="AlphaFoldDB" id="A0A7Y0LEK0"/>
<evidence type="ECO:0000259" key="17">
    <source>
        <dbReference type="Pfam" id="PF16187"/>
    </source>
</evidence>
<keyword evidence="6" id="KW-0645">Protease</keyword>
<organism evidence="19 20">
    <name type="scientific">Thalassotalea algicola</name>
    <dbReference type="NCBI Taxonomy" id="2716224"/>
    <lineage>
        <taxon>Bacteria</taxon>
        <taxon>Pseudomonadati</taxon>
        <taxon>Pseudomonadota</taxon>
        <taxon>Gammaproteobacteria</taxon>
        <taxon>Alteromonadales</taxon>
        <taxon>Colwelliaceae</taxon>
        <taxon>Thalassotalea</taxon>
    </lineage>
</organism>
<evidence type="ECO:0000256" key="1">
    <source>
        <dbReference type="ARBA" id="ARBA00001947"/>
    </source>
</evidence>
<dbReference type="GO" id="GO:0046872">
    <property type="term" value="F:metal ion binding"/>
    <property type="evidence" value="ECO:0007669"/>
    <property type="project" value="UniProtKB-KW"/>
</dbReference>
<dbReference type="InterPro" id="IPR050626">
    <property type="entry name" value="Peptidase_M16"/>
</dbReference>
<dbReference type="InterPro" id="IPR001431">
    <property type="entry name" value="Pept_M16_Zn_BS"/>
</dbReference>
<feature type="domain" description="Peptidase M16 C-terminal" evidence="16">
    <location>
        <begin position="183"/>
        <end position="350"/>
    </location>
</feature>
<dbReference type="PROSITE" id="PS00143">
    <property type="entry name" value="INSULINASE"/>
    <property type="match status" value="1"/>
</dbReference>
<dbReference type="GO" id="GO:0004222">
    <property type="term" value="F:metalloendopeptidase activity"/>
    <property type="evidence" value="ECO:0007669"/>
    <property type="project" value="UniProtKB-EC"/>
</dbReference>
<evidence type="ECO:0000256" key="7">
    <source>
        <dbReference type="ARBA" id="ARBA00022723"/>
    </source>
</evidence>
<dbReference type="RefSeq" id="WP_169076314.1">
    <property type="nucleotide sequence ID" value="NZ_JABBXH010000005.1"/>
</dbReference>
<dbReference type="FunFam" id="3.30.830.10:FF:000012">
    <property type="entry name" value="Protease 3"/>
    <property type="match status" value="1"/>
</dbReference>
<proteinExistence type="inferred from homology"/>
<dbReference type="Proteomes" id="UP000568664">
    <property type="component" value="Unassembled WGS sequence"/>
</dbReference>
<feature type="domain" description="Coenzyme PQQ synthesis protein F-like C-terminal lobe" evidence="18">
    <location>
        <begin position="744"/>
        <end position="843"/>
    </location>
</feature>
<evidence type="ECO:0000256" key="11">
    <source>
        <dbReference type="ARBA" id="ARBA00029597"/>
    </source>
</evidence>
<dbReference type="InterPro" id="IPR011249">
    <property type="entry name" value="Metalloenz_LuxS/M16"/>
</dbReference>
<dbReference type="GO" id="GO:0006508">
    <property type="term" value="P:proteolysis"/>
    <property type="evidence" value="ECO:0007669"/>
    <property type="project" value="UniProtKB-KW"/>
</dbReference>
<dbReference type="PANTHER" id="PTHR43690:SF18">
    <property type="entry name" value="INSULIN-DEGRADING ENZYME-RELATED"/>
    <property type="match status" value="1"/>
</dbReference>
<dbReference type="SUPFAM" id="SSF63411">
    <property type="entry name" value="LuxS/MPP-like metallohydrolase"/>
    <property type="match status" value="4"/>
</dbReference>
<evidence type="ECO:0000259" key="15">
    <source>
        <dbReference type="Pfam" id="PF00675"/>
    </source>
</evidence>
<dbReference type="Gene3D" id="3.30.830.10">
    <property type="entry name" value="Metalloenzyme, LuxS/M16 peptidase-like"/>
    <property type="match status" value="4"/>
</dbReference>
<evidence type="ECO:0000256" key="5">
    <source>
        <dbReference type="ARBA" id="ARBA00017565"/>
    </source>
</evidence>
<keyword evidence="8" id="KW-0378">Hydrolase</keyword>
<dbReference type="InterPro" id="IPR032632">
    <property type="entry name" value="Peptidase_M16_M"/>
</dbReference>
<feature type="domain" description="Peptidase M16 middle/third" evidence="17">
    <location>
        <begin position="365"/>
        <end position="642"/>
    </location>
</feature>
<name>A0A7Y0LEK0_9GAMM</name>
<dbReference type="EC" id="3.4.24.55" evidence="4"/>
<dbReference type="Pfam" id="PF22456">
    <property type="entry name" value="PqqF-like_C_4"/>
    <property type="match status" value="1"/>
</dbReference>
<evidence type="ECO:0000256" key="12">
    <source>
        <dbReference type="ARBA" id="ARBA00031184"/>
    </source>
</evidence>
<evidence type="ECO:0000259" key="16">
    <source>
        <dbReference type="Pfam" id="PF05193"/>
    </source>
</evidence>